<feature type="domain" description="Fungal-type protein kinase" evidence="1">
    <location>
        <begin position="117"/>
        <end position="308"/>
    </location>
</feature>
<accession>A0A8H3HYY6</accession>
<evidence type="ECO:0000313" key="2">
    <source>
        <dbReference type="EMBL" id="CAE7174406.1"/>
    </source>
</evidence>
<dbReference type="AlphaFoldDB" id="A0A8H3HYY6"/>
<comment type="caution">
    <text evidence="2">The sequence shown here is derived from an EMBL/GenBank/DDBJ whole genome shotgun (WGS) entry which is preliminary data.</text>
</comment>
<name>A0A8H3HYY6_9AGAM</name>
<evidence type="ECO:0000313" key="3">
    <source>
        <dbReference type="Proteomes" id="UP000663827"/>
    </source>
</evidence>
<reference evidence="2" key="1">
    <citation type="submission" date="2021-01" db="EMBL/GenBank/DDBJ databases">
        <authorList>
            <person name="Kaushik A."/>
        </authorList>
    </citation>
    <scope>NUCLEOTIDE SEQUENCE</scope>
    <source>
        <strain evidence="2">AG5</strain>
    </source>
</reference>
<dbReference type="InterPro" id="IPR040976">
    <property type="entry name" value="Pkinase_fungal"/>
</dbReference>
<sequence>MPAISKVSLDSLIDAALPAISPDGFESVCETLISNSSIQGSRKNPRWGCLPQDPSAPGIKPFNFLETVVLAITDADSNILAPDLNFKLTKEAIQAGFCDTYSHSSRGNEYFYLGRQQLESSETNWTDIIMPMWSKNGNETDDDAKVMWLMHKVMWNDPRRRFVHGLTCEDAKARLWYHNRSGVFVSEKFDINQNWKQLVRIISSILLATHDELGYDPGMVLLPPNRLGAQANYDITIHNSDTGKTTIYRTFQLISDIGADHMIGPGTRVWKVQKLLNGIPDGPYYALKDTWVREDCVVEHTLLMAMRKAQPQRSQHFLTPVDYSFAPSAVSPNSTHKIPQVLRQHYRIVFEEIGQPVHDLRNFTDIFTAIQGAWEGLHAMHLSGYVHRDVSSGNILLVPPSGSFGQRGVIMDMEYAKRIDDPSTPPQDMKAVRHARVYGY</sequence>
<protein>
    <recommendedName>
        <fullName evidence="1">Fungal-type protein kinase domain-containing protein</fullName>
    </recommendedName>
</protein>
<organism evidence="2 3">
    <name type="scientific">Rhizoctonia solani</name>
    <dbReference type="NCBI Taxonomy" id="456999"/>
    <lineage>
        <taxon>Eukaryota</taxon>
        <taxon>Fungi</taxon>
        <taxon>Dikarya</taxon>
        <taxon>Basidiomycota</taxon>
        <taxon>Agaricomycotina</taxon>
        <taxon>Agaricomycetes</taxon>
        <taxon>Cantharellales</taxon>
        <taxon>Ceratobasidiaceae</taxon>
        <taxon>Rhizoctonia</taxon>
    </lineage>
</organism>
<dbReference type="SUPFAM" id="SSF56112">
    <property type="entry name" value="Protein kinase-like (PK-like)"/>
    <property type="match status" value="1"/>
</dbReference>
<dbReference type="EMBL" id="CAJNJQ010002397">
    <property type="protein sequence ID" value="CAE7174406.1"/>
    <property type="molecule type" value="Genomic_DNA"/>
</dbReference>
<feature type="domain" description="Fungal-type protein kinase" evidence="1">
    <location>
        <begin position="341"/>
        <end position="424"/>
    </location>
</feature>
<dbReference type="PANTHER" id="PTHR38248">
    <property type="entry name" value="FUNK1 6"/>
    <property type="match status" value="1"/>
</dbReference>
<dbReference type="GO" id="GO:0004672">
    <property type="term" value="F:protein kinase activity"/>
    <property type="evidence" value="ECO:0007669"/>
    <property type="project" value="InterPro"/>
</dbReference>
<evidence type="ECO:0000259" key="1">
    <source>
        <dbReference type="Pfam" id="PF17667"/>
    </source>
</evidence>
<dbReference type="Gene3D" id="1.10.510.10">
    <property type="entry name" value="Transferase(Phosphotransferase) domain 1"/>
    <property type="match status" value="1"/>
</dbReference>
<proteinExistence type="predicted"/>
<dbReference type="PANTHER" id="PTHR38248:SF2">
    <property type="entry name" value="FUNK1 11"/>
    <property type="match status" value="1"/>
</dbReference>
<dbReference type="Pfam" id="PF17667">
    <property type="entry name" value="Pkinase_fungal"/>
    <property type="match status" value="2"/>
</dbReference>
<dbReference type="PROSITE" id="PS00109">
    <property type="entry name" value="PROTEIN_KINASE_TYR"/>
    <property type="match status" value="1"/>
</dbReference>
<dbReference type="Proteomes" id="UP000663827">
    <property type="component" value="Unassembled WGS sequence"/>
</dbReference>
<dbReference type="InterPro" id="IPR008266">
    <property type="entry name" value="Tyr_kinase_AS"/>
</dbReference>
<dbReference type="InterPro" id="IPR011009">
    <property type="entry name" value="Kinase-like_dom_sf"/>
</dbReference>
<gene>
    <name evidence="2" type="ORF">RDB_LOCUS110033</name>
</gene>